<name>A0ABN7LGX7_9BACT</name>
<proteinExistence type="predicted"/>
<accession>A0ABN7LGX7</accession>
<comment type="caution">
    <text evidence="1">The sequence shown here is derived from an EMBL/GenBank/DDBJ whole genome shotgun (WGS) entry which is preliminary data.</text>
</comment>
<keyword evidence="2" id="KW-1185">Reference proteome</keyword>
<organism evidence="1 2">
    <name type="scientific">Nitrospira defluvii</name>
    <dbReference type="NCBI Taxonomy" id="330214"/>
    <lineage>
        <taxon>Bacteria</taxon>
        <taxon>Pseudomonadati</taxon>
        <taxon>Nitrospirota</taxon>
        <taxon>Nitrospiria</taxon>
        <taxon>Nitrospirales</taxon>
        <taxon>Nitrospiraceae</taxon>
        <taxon>Nitrospira</taxon>
    </lineage>
</organism>
<evidence type="ECO:0000313" key="2">
    <source>
        <dbReference type="Proteomes" id="UP000675880"/>
    </source>
</evidence>
<dbReference type="Proteomes" id="UP000675880">
    <property type="component" value="Unassembled WGS sequence"/>
</dbReference>
<evidence type="ECO:0000313" key="1">
    <source>
        <dbReference type="EMBL" id="CAE6745533.1"/>
    </source>
</evidence>
<sequence>MPYVLFRDTSAVCSNRYPHSLSRSRAFNGSVEEADDRQAPGAFVLILGGETKVNQLLAWSDPVLTPNAGMSECMVGRVDGPGDLVAASCLHARPGGMRRSFARTHFPDTALRLG</sequence>
<gene>
    <name evidence="1" type="ORF">NSPZN2_180019</name>
</gene>
<reference evidence="1 2" key="1">
    <citation type="submission" date="2021-02" db="EMBL/GenBank/DDBJ databases">
        <authorList>
            <person name="Han P."/>
        </authorList>
    </citation>
    <scope>NUCLEOTIDE SEQUENCE [LARGE SCALE GENOMIC DNA]</scope>
    <source>
        <strain evidence="1">Candidatus Nitrospira sp. ZN2</strain>
    </source>
</reference>
<protein>
    <submittedName>
        <fullName evidence="1">Uncharacterized protein</fullName>
    </submittedName>
</protein>
<dbReference type="EMBL" id="CAJNBJ010000010">
    <property type="protein sequence ID" value="CAE6745533.1"/>
    <property type="molecule type" value="Genomic_DNA"/>
</dbReference>